<keyword evidence="6" id="KW-0479">Metal-binding</keyword>
<evidence type="ECO:0000256" key="4">
    <source>
        <dbReference type="ARBA" id="ARBA00012689"/>
    </source>
</evidence>
<evidence type="ECO:0000256" key="11">
    <source>
        <dbReference type="ARBA" id="ARBA00023157"/>
    </source>
</evidence>
<evidence type="ECO:0000259" key="14">
    <source>
        <dbReference type="Pfam" id="PF01082"/>
    </source>
</evidence>
<evidence type="ECO:0000256" key="1">
    <source>
        <dbReference type="ARBA" id="ARBA00001973"/>
    </source>
</evidence>
<reference evidence="17" key="2">
    <citation type="journal article" date="2016" name="Sci. Rep.">
        <title>Dictyocaulus viviparus genome, variome and transcriptome elucidate lungworm biology and support future intervention.</title>
        <authorList>
            <person name="McNulty S.N."/>
            <person name="Strube C."/>
            <person name="Rosa B.A."/>
            <person name="Martin J.C."/>
            <person name="Tyagi R."/>
            <person name="Choi Y.J."/>
            <person name="Wang Q."/>
            <person name="Hallsworth Pepin K."/>
            <person name="Zhang X."/>
            <person name="Ozersky P."/>
            <person name="Wilson R.K."/>
            <person name="Sternberg P.W."/>
            <person name="Gasser R.B."/>
            <person name="Mitreva M."/>
        </authorList>
    </citation>
    <scope>NUCLEOTIDE SEQUENCE [LARGE SCALE GENOMIC DNA]</scope>
    <source>
        <strain evidence="17">HannoverDv2000</strain>
    </source>
</reference>
<accession>A0A0D8Y3J2</accession>
<evidence type="ECO:0000256" key="9">
    <source>
        <dbReference type="ARBA" id="ARBA00023008"/>
    </source>
</evidence>
<dbReference type="SUPFAM" id="SSF49742">
    <property type="entry name" value="PHM/PNGase F"/>
    <property type="match status" value="3"/>
</dbReference>
<evidence type="ECO:0000256" key="6">
    <source>
        <dbReference type="ARBA" id="ARBA00022723"/>
    </source>
</evidence>
<dbReference type="EMBL" id="KN716202">
    <property type="protein sequence ID" value="KJH50594.1"/>
    <property type="molecule type" value="Genomic_DNA"/>
</dbReference>
<dbReference type="STRING" id="29172.A0A0D8Y3J2"/>
<sequence>MAETYACTSVQLDPESETYLIGYKANVESHNAHHILLFGCDEPGSYDEVWDCGEMATDLDGLNRAPTCKSNPAILYAWAKNAPELNLPKGVGFRVGGDSGINFLVMQVHYMEERDKPDYSGVTLHHTQEVQPKTAATMLLVTGGILPPKSTGKFVEDCGEMETDLDGLNRAPTCKSNPAILYAWAKNAPELNLPKGVGFRVGGDSGINFLVMQVHYMEERDKPDYSGVTLHHTQEVQPKTAATMLLVTGGILPPKSTESFETACMIQEDVVLHPFAFRTHSHRHGVDISGWNEKGDDKWTLIGRRDPQLPQMFVPVQNKSLVIHQGDIIAARCILKNDENRVIMMGATGEDEMCNFYMMYWTDSDRVMTDNTCFSMGAPFYRWSSEAGLNHIPK</sequence>
<reference evidence="16 17" key="1">
    <citation type="submission" date="2013-11" db="EMBL/GenBank/DDBJ databases">
        <title>Draft genome of the bovine lungworm Dictyocaulus viviparus.</title>
        <authorList>
            <person name="Mitreva M."/>
        </authorList>
    </citation>
    <scope>NUCLEOTIDE SEQUENCE [LARGE SCALE GENOMIC DNA]</scope>
    <source>
        <strain evidence="16 17">HannoverDv2000</strain>
    </source>
</reference>
<gene>
    <name evidence="16" type="ORF">DICVIV_03268</name>
</gene>
<dbReference type="Pfam" id="PF01082">
    <property type="entry name" value="Cu2_monooxygen"/>
    <property type="match status" value="2"/>
</dbReference>
<dbReference type="Gene3D" id="2.60.120.310">
    <property type="entry name" value="Copper type II, ascorbate-dependent monooxygenase, N-terminal domain"/>
    <property type="match status" value="2"/>
</dbReference>
<evidence type="ECO:0000313" key="17">
    <source>
        <dbReference type="Proteomes" id="UP000053766"/>
    </source>
</evidence>
<feature type="domain" description="Copper type II ascorbate-dependent monooxygenase N-terminal" evidence="14">
    <location>
        <begin position="2"/>
        <end position="114"/>
    </location>
</feature>
<evidence type="ECO:0000256" key="13">
    <source>
        <dbReference type="ARBA" id="ARBA00048431"/>
    </source>
</evidence>
<evidence type="ECO:0000256" key="12">
    <source>
        <dbReference type="ARBA" id="ARBA00023180"/>
    </source>
</evidence>
<keyword evidence="12" id="KW-0325">Glycoprotein</keyword>
<protein>
    <recommendedName>
        <fullName evidence="4">peptidylglycine monooxygenase</fullName>
        <ecNumber evidence="4">1.14.17.3</ecNumber>
    </recommendedName>
</protein>
<keyword evidence="5" id="KW-0964">Secreted</keyword>
<dbReference type="InterPro" id="IPR014784">
    <property type="entry name" value="Cu2_ascorb_mOase-like_C"/>
</dbReference>
<evidence type="ECO:0000256" key="10">
    <source>
        <dbReference type="ARBA" id="ARBA00023033"/>
    </source>
</evidence>
<dbReference type="InterPro" id="IPR036939">
    <property type="entry name" value="Cu2_ascorb_mOase_N_sf"/>
</dbReference>
<evidence type="ECO:0000256" key="8">
    <source>
        <dbReference type="ARBA" id="ARBA00023002"/>
    </source>
</evidence>
<dbReference type="OrthoDB" id="10044505at2759"/>
<dbReference type="Proteomes" id="UP000053766">
    <property type="component" value="Unassembled WGS sequence"/>
</dbReference>
<feature type="domain" description="Copper type II ascorbate-dependent monooxygenase C-terminal" evidence="15">
    <location>
        <begin position="240"/>
        <end position="384"/>
    </location>
</feature>
<dbReference type="InterPro" id="IPR024548">
    <property type="entry name" value="Cu2_monoox_C"/>
</dbReference>
<keyword evidence="7" id="KW-0732">Signal</keyword>
<dbReference type="GO" id="GO:0005507">
    <property type="term" value="F:copper ion binding"/>
    <property type="evidence" value="ECO:0007669"/>
    <property type="project" value="InterPro"/>
</dbReference>
<evidence type="ECO:0000313" key="16">
    <source>
        <dbReference type="EMBL" id="KJH50594.1"/>
    </source>
</evidence>
<comment type="catalytic activity">
    <reaction evidence="13">
        <text>a [peptide]-C-terminal glycine + 2 L-ascorbate + O2 = a [peptide]-C-terminal (2S)-2-hydroxyglycine + 2 monodehydro-L-ascorbate radical + H2O</text>
        <dbReference type="Rhea" id="RHEA:21452"/>
        <dbReference type="Rhea" id="RHEA-COMP:13486"/>
        <dbReference type="Rhea" id="RHEA-COMP:15321"/>
        <dbReference type="ChEBI" id="CHEBI:15377"/>
        <dbReference type="ChEBI" id="CHEBI:15379"/>
        <dbReference type="ChEBI" id="CHEBI:38290"/>
        <dbReference type="ChEBI" id="CHEBI:59513"/>
        <dbReference type="ChEBI" id="CHEBI:137000"/>
        <dbReference type="ChEBI" id="CHEBI:142768"/>
        <dbReference type="EC" id="1.14.17.3"/>
    </reaction>
</comment>
<dbReference type="PANTHER" id="PTHR10680">
    <property type="entry name" value="PEPTIDYL-GLYCINE ALPHA-AMIDATING MONOOXYGENASE"/>
    <property type="match status" value="1"/>
</dbReference>
<keyword evidence="17" id="KW-1185">Reference proteome</keyword>
<organism evidence="16 17">
    <name type="scientific">Dictyocaulus viviparus</name>
    <name type="common">Bovine lungworm</name>
    <dbReference type="NCBI Taxonomy" id="29172"/>
    <lineage>
        <taxon>Eukaryota</taxon>
        <taxon>Metazoa</taxon>
        <taxon>Ecdysozoa</taxon>
        <taxon>Nematoda</taxon>
        <taxon>Chromadorea</taxon>
        <taxon>Rhabditida</taxon>
        <taxon>Rhabditina</taxon>
        <taxon>Rhabditomorpha</taxon>
        <taxon>Strongyloidea</taxon>
        <taxon>Metastrongylidae</taxon>
        <taxon>Dictyocaulus</taxon>
    </lineage>
</organism>
<dbReference type="EC" id="1.14.17.3" evidence="4"/>
<comment type="similarity">
    <text evidence="3">Belongs to the copper type II ascorbate-dependent monooxygenase family.</text>
</comment>
<evidence type="ECO:0000256" key="5">
    <source>
        <dbReference type="ARBA" id="ARBA00022525"/>
    </source>
</evidence>
<comment type="cofactor">
    <cofactor evidence="1">
        <name>Cu(2+)</name>
        <dbReference type="ChEBI" id="CHEBI:29036"/>
    </cofactor>
</comment>
<dbReference type="Pfam" id="PF03712">
    <property type="entry name" value="Cu2_monoox_C"/>
    <property type="match status" value="1"/>
</dbReference>
<dbReference type="GO" id="GO:0004504">
    <property type="term" value="F:peptidylglycine monooxygenase activity"/>
    <property type="evidence" value="ECO:0007669"/>
    <property type="project" value="UniProtKB-EC"/>
</dbReference>
<dbReference type="Gene3D" id="2.60.120.230">
    <property type="match status" value="1"/>
</dbReference>
<evidence type="ECO:0000256" key="7">
    <source>
        <dbReference type="ARBA" id="ARBA00022729"/>
    </source>
</evidence>
<feature type="domain" description="Copper type II ascorbate-dependent monooxygenase N-terminal" evidence="14">
    <location>
        <begin position="148"/>
        <end position="220"/>
    </location>
</feature>
<keyword evidence="9" id="KW-0186">Copper</keyword>
<dbReference type="AlphaFoldDB" id="A0A0D8Y3J2"/>
<name>A0A0D8Y3J2_DICVI</name>
<comment type="subcellular location">
    <subcellularLocation>
        <location evidence="2">Secreted</location>
    </subcellularLocation>
</comment>
<keyword evidence="8" id="KW-0560">Oxidoreductase</keyword>
<dbReference type="InterPro" id="IPR000323">
    <property type="entry name" value="Cu2_ascorb_mOase_N"/>
</dbReference>
<evidence type="ECO:0000256" key="2">
    <source>
        <dbReference type="ARBA" id="ARBA00004613"/>
    </source>
</evidence>
<keyword evidence="11" id="KW-1015">Disulfide bond</keyword>
<dbReference type="InterPro" id="IPR008977">
    <property type="entry name" value="PHM/PNGase_F_dom_sf"/>
</dbReference>
<dbReference type="PANTHER" id="PTHR10680:SF14">
    <property type="entry name" value="PEPTIDYL-GLYCINE ALPHA-AMIDATING MONOOXYGENASE"/>
    <property type="match status" value="1"/>
</dbReference>
<evidence type="ECO:0000256" key="3">
    <source>
        <dbReference type="ARBA" id="ARBA00010676"/>
    </source>
</evidence>
<proteinExistence type="inferred from homology"/>
<dbReference type="GO" id="GO:0005576">
    <property type="term" value="C:extracellular region"/>
    <property type="evidence" value="ECO:0007669"/>
    <property type="project" value="UniProtKB-SubCell"/>
</dbReference>
<keyword evidence="10 16" id="KW-0503">Monooxygenase</keyword>
<dbReference type="FunFam" id="2.60.120.310:FF:000005">
    <property type="entry name" value="Peptidylglycine alpha-hydroxylating monooxygenase"/>
    <property type="match status" value="1"/>
</dbReference>
<evidence type="ECO:0000259" key="15">
    <source>
        <dbReference type="Pfam" id="PF03712"/>
    </source>
</evidence>